<keyword evidence="1" id="KW-0575">Peroxidase</keyword>
<reference evidence="1 2" key="1">
    <citation type="journal article" date="2018" name="Mol. Plant">
        <title>The genome of Artemisia annua provides insight into the evolution of Asteraceae family and artemisinin biosynthesis.</title>
        <authorList>
            <person name="Shen Q."/>
            <person name="Zhang L."/>
            <person name="Liao Z."/>
            <person name="Wang S."/>
            <person name="Yan T."/>
            <person name="Shi P."/>
            <person name="Liu M."/>
            <person name="Fu X."/>
            <person name="Pan Q."/>
            <person name="Wang Y."/>
            <person name="Lv Z."/>
            <person name="Lu X."/>
            <person name="Zhang F."/>
            <person name="Jiang W."/>
            <person name="Ma Y."/>
            <person name="Chen M."/>
            <person name="Hao X."/>
            <person name="Li L."/>
            <person name="Tang Y."/>
            <person name="Lv G."/>
            <person name="Zhou Y."/>
            <person name="Sun X."/>
            <person name="Brodelius P.E."/>
            <person name="Rose J.K.C."/>
            <person name="Tang K."/>
        </authorList>
    </citation>
    <scope>NUCLEOTIDE SEQUENCE [LARGE SCALE GENOMIC DNA]</scope>
    <source>
        <strain evidence="2">cv. Huhao1</strain>
        <tissue evidence="1">Leaf</tissue>
    </source>
</reference>
<dbReference type="EMBL" id="PKPP01004618">
    <property type="protein sequence ID" value="PWA63536.1"/>
    <property type="molecule type" value="Genomic_DNA"/>
</dbReference>
<accession>A0A2U1MQN7</accession>
<proteinExistence type="predicted"/>
<dbReference type="STRING" id="35608.A0A2U1MQN7"/>
<sequence>MGHQAFGPLELWNYPVWLENIVPQNIDGTDHPDHIVLASLDTIDDVDVMGERLYQEAEVGAKMGKFGDRNGYGIRS</sequence>
<dbReference type="AlphaFoldDB" id="A0A2U1MQN7"/>
<name>A0A2U1MQN7_ARTAN</name>
<gene>
    <name evidence="1" type="ORF">CTI12_AA339560</name>
</gene>
<protein>
    <submittedName>
        <fullName evidence="1">Heme peroxidase</fullName>
    </submittedName>
</protein>
<keyword evidence="1" id="KW-0560">Oxidoreductase</keyword>
<evidence type="ECO:0000313" key="1">
    <source>
        <dbReference type="EMBL" id="PWA63536.1"/>
    </source>
</evidence>
<dbReference type="OrthoDB" id="823504at2759"/>
<organism evidence="1 2">
    <name type="scientific">Artemisia annua</name>
    <name type="common">Sweet wormwood</name>
    <dbReference type="NCBI Taxonomy" id="35608"/>
    <lineage>
        <taxon>Eukaryota</taxon>
        <taxon>Viridiplantae</taxon>
        <taxon>Streptophyta</taxon>
        <taxon>Embryophyta</taxon>
        <taxon>Tracheophyta</taxon>
        <taxon>Spermatophyta</taxon>
        <taxon>Magnoliopsida</taxon>
        <taxon>eudicotyledons</taxon>
        <taxon>Gunneridae</taxon>
        <taxon>Pentapetalae</taxon>
        <taxon>asterids</taxon>
        <taxon>campanulids</taxon>
        <taxon>Asterales</taxon>
        <taxon>Asteraceae</taxon>
        <taxon>Asteroideae</taxon>
        <taxon>Anthemideae</taxon>
        <taxon>Artemisiinae</taxon>
        <taxon>Artemisia</taxon>
    </lineage>
</organism>
<dbReference type="Proteomes" id="UP000245207">
    <property type="component" value="Unassembled WGS sequence"/>
</dbReference>
<dbReference type="GO" id="GO:0004601">
    <property type="term" value="F:peroxidase activity"/>
    <property type="evidence" value="ECO:0007669"/>
    <property type="project" value="UniProtKB-KW"/>
</dbReference>
<keyword evidence="2" id="KW-1185">Reference proteome</keyword>
<evidence type="ECO:0000313" key="2">
    <source>
        <dbReference type="Proteomes" id="UP000245207"/>
    </source>
</evidence>
<comment type="caution">
    <text evidence="1">The sequence shown here is derived from an EMBL/GenBank/DDBJ whole genome shotgun (WGS) entry which is preliminary data.</text>
</comment>